<sequence length="93" mass="10736">MASTALGKYWEWKHFSESELWMEMVDKLYDTIKHLTIVTENPESTVDQLRVAQGEIRMARQVIGGPGDKMNSMKADMSDEELRNLNDEEQDDA</sequence>
<comment type="caution">
    <text evidence="2">The sequence shown here is derived from an EMBL/GenBank/DDBJ whole genome shotgun (WGS) entry which is preliminary data.</text>
</comment>
<evidence type="ECO:0000256" key="1">
    <source>
        <dbReference type="SAM" id="MobiDB-lite"/>
    </source>
</evidence>
<protein>
    <submittedName>
        <fullName evidence="2">Uncharacterized protein</fullName>
    </submittedName>
</protein>
<feature type="non-terminal residue" evidence="2">
    <location>
        <position position="93"/>
    </location>
</feature>
<gene>
    <name evidence="2" type="ORF">LCGC14_1433060</name>
</gene>
<organism evidence="2">
    <name type="scientific">marine sediment metagenome</name>
    <dbReference type="NCBI Taxonomy" id="412755"/>
    <lineage>
        <taxon>unclassified sequences</taxon>
        <taxon>metagenomes</taxon>
        <taxon>ecological metagenomes</taxon>
    </lineage>
</organism>
<accession>A0A0F9JND8</accession>
<feature type="compositionally biased region" description="Basic and acidic residues" evidence="1">
    <location>
        <begin position="76"/>
        <end position="86"/>
    </location>
</feature>
<feature type="region of interest" description="Disordered" evidence="1">
    <location>
        <begin position="63"/>
        <end position="93"/>
    </location>
</feature>
<dbReference type="EMBL" id="LAZR01009682">
    <property type="protein sequence ID" value="KKM71198.1"/>
    <property type="molecule type" value="Genomic_DNA"/>
</dbReference>
<reference evidence="2" key="1">
    <citation type="journal article" date="2015" name="Nature">
        <title>Complex archaea that bridge the gap between prokaryotes and eukaryotes.</title>
        <authorList>
            <person name="Spang A."/>
            <person name="Saw J.H."/>
            <person name="Jorgensen S.L."/>
            <person name="Zaremba-Niedzwiedzka K."/>
            <person name="Martijn J."/>
            <person name="Lind A.E."/>
            <person name="van Eijk R."/>
            <person name="Schleper C."/>
            <person name="Guy L."/>
            <person name="Ettema T.J."/>
        </authorList>
    </citation>
    <scope>NUCLEOTIDE SEQUENCE</scope>
</reference>
<dbReference type="AlphaFoldDB" id="A0A0F9JND8"/>
<evidence type="ECO:0000313" key="2">
    <source>
        <dbReference type="EMBL" id="KKM71198.1"/>
    </source>
</evidence>
<proteinExistence type="predicted"/>
<name>A0A0F9JND8_9ZZZZ</name>